<dbReference type="AlphaFoldDB" id="A0A0T6LRE1"/>
<evidence type="ECO:0000256" key="2">
    <source>
        <dbReference type="ARBA" id="ARBA00023002"/>
    </source>
</evidence>
<evidence type="ECO:0000256" key="1">
    <source>
        <dbReference type="ARBA" id="ARBA00006484"/>
    </source>
</evidence>
<dbReference type="RefSeq" id="WP_018386310.1">
    <property type="nucleotide sequence ID" value="NZ_LLZU01000024.1"/>
</dbReference>
<comment type="similarity">
    <text evidence="1 3">Belongs to the short-chain dehydrogenases/reductases (SDR) family.</text>
</comment>
<evidence type="ECO:0000256" key="3">
    <source>
        <dbReference type="RuleBase" id="RU000363"/>
    </source>
</evidence>
<dbReference type="eggNOG" id="COG1028">
    <property type="taxonomic scope" value="Bacteria"/>
</dbReference>
<comment type="caution">
    <text evidence="5">The sequence shown here is derived from an EMBL/GenBank/DDBJ whole genome shotgun (WGS) entry which is preliminary data.</text>
</comment>
<dbReference type="InterPro" id="IPR002347">
    <property type="entry name" value="SDR_fam"/>
</dbReference>
<organism evidence="5 6">
    <name type="scientific">Wenjunlia vitaminophila</name>
    <name type="common">Streptomyces vitaminophilus</name>
    <dbReference type="NCBI Taxonomy" id="76728"/>
    <lineage>
        <taxon>Bacteria</taxon>
        <taxon>Bacillati</taxon>
        <taxon>Actinomycetota</taxon>
        <taxon>Actinomycetes</taxon>
        <taxon>Kitasatosporales</taxon>
        <taxon>Streptomycetaceae</taxon>
        <taxon>Wenjunlia</taxon>
    </lineage>
</organism>
<feature type="compositionally biased region" description="Basic and acidic residues" evidence="4">
    <location>
        <begin position="209"/>
        <end position="223"/>
    </location>
</feature>
<dbReference type="Gene3D" id="3.40.50.720">
    <property type="entry name" value="NAD(P)-binding Rossmann-like Domain"/>
    <property type="match status" value="1"/>
</dbReference>
<dbReference type="STRING" id="76728.AQ490_03940"/>
<dbReference type="Proteomes" id="UP000050867">
    <property type="component" value="Unassembled WGS sequence"/>
</dbReference>
<dbReference type="EMBL" id="LLZU01000024">
    <property type="protein sequence ID" value="KRV48415.1"/>
    <property type="molecule type" value="Genomic_DNA"/>
</dbReference>
<evidence type="ECO:0000256" key="4">
    <source>
        <dbReference type="SAM" id="MobiDB-lite"/>
    </source>
</evidence>
<dbReference type="PANTHER" id="PTHR42879">
    <property type="entry name" value="3-OXOACYL-(ACYL-CARRIER-PROTEIN) REDUCTASE"/>
    <property type="match status" value="1"/>
</dbReference>
<proteinExistence type="inferred from homology"/>
<accession>A0A0T6LRE1</accession>
<dbReference type="InterPro" id="IPR050259">
    <property type="entry name" value="SDR"/>
</dbReference>
<evidence type="ECO:0000313" key="6">
    <source>
        <dbReference type="Proteomes" id="UP000050867"/>
    </source>
</evidence>
<dbReference type="FunFam" id="3.40.50.720:FF:000084">
    <property type="entry name" value="Short-chain dehydrogenase reductase"/>
    <property type="match status" value="1"/>
</dbReference>
<keyword evidence="2" id="KW-0560">Oxidoreductase</keyword>
<dbReference type="GO" id="GO:0016491">
    <property type="term" value="F:oxidoreductase activity"/>
    <property type="evidence" value="ECO:0007669"/>
    <property type="project" value="UniProtKB-KW"/>
</dbReference>
<sequence length="259" mass="27061">MSPPGPRIALVTGATTGVGLAVTRRLAELGNRVFVCAPVSEALHATVRRLRADGLDVDGTPCDVRDPGEVRALVRAAVRRYGPVDILVTTAARVGGGTTVELSLEQWREVVETNLTSVFLMSQEVLTTGGMRDRANGRIINVTSTADERGVPPGTPYSVTRHGVVGLTRALASELGASGITVNAVCPGYLPPPPPRPAASGHPRAWSFHPDDLPEHRSSRGTEGRYSTPEEVAGMVAYLASDLASGITAQAVNVSGQVG</sequence>
<name>A0A0T6LRE1_WENVI</name>
<feature type="region of interest" description="Disordered" evidence="4">
    <location>
        <begin position="193"/>
        <end position="227"/>
    </location>
</feature>
<dbReference type="Pfam" id="PF00106">
    <property type="entry name" value="adh_short"/>
    <property type="match status" value="1"/>
</dbReference>
<reference evidence="5 6" key="1">
    <citation type="submission" date="2015-10" db="EMBL/GenBank/DDBJ databases">
        <title>Draft genome sequence of pyrrolomycin-producing Streptomyces vitaminophilus.</title>
        <authorList>
            <person name="Graham D.E."/>
            <person name="Mahan K.M."/>
            <person name="Klingeman D.M."/>
            <person name="Hettich R.L."/>
            <person name="Parry R.J."/>
        </authorList>
    </citation>
    <scope>NUCLEOTIDE SEQUENCE [LARGE SCALE GENOMIC DNA]</scope>
    <source>
        <strain evidence="5 6">ATCC 31673</strain>
    </source>
</reference>
<dbReference type="PANTHER" id="PTHR42879:SF2">
    <property type="entry name" value="3-OXOACYL-[ACYL-CARRIER-PROTEIN] REDUCTASE FABG"/>
    <property type="match status" value="1"/>
</dbReference>
<dbReference type="SUPFAM" id="SSF51735">
    <property type="entry name" value="NAD(P)-binding Rossmann-fold domains"/>
    <property type="match status" value="1"/>
</dbReference>
<dbReference type="InterPro" id="IPR036291">
    <property type="entry name" value="NAD(P)-bd_dom_sf"/>
</dbReference>
<evidence type="ECO:0000313" key="5">
    <source>
        <dbReference type="EMBL" id="KRV48415.1"/>
    </source>
</evidence>
<keyword evidence="6" id="KW-1185">Reference proteome</keyword>
<dbReference type="OrthoDB" id="9804774at2"/>
<dbReference type="PRINTS" id="PR00081">
    <property type="entry name" value="GDHRDH"/>
</dbReference>
<dbReference type="PRINTS" id="PR00080">
    <property type="entry name" value="SDRFAMILY"/>
</dbReference>
<protein>
    <submittedName>
        <fullName evidence="5">Ketoacyl reductase</fullName>
    </submittedName>
</protein>
<gene>
    <name evidence="5" type="ORF">AQ490_03940</name>
</gene>